<feature type="transmembrane region" description="Helical" evidence="7">
    <location>
        <begin position="12"/>
        <end position="33"/>
    </location>
</feature>
<evidence type="ECO:0000256" key="6">
    <source>
        <dbReference type="ARBA" id="ARBA00023136"/>
    </source>
</evidence>
<evidence type="ECO:0000313" key="9">
    <source>
        <dbReference type="EMBL" id="MSS15914.1"/>
    </source>
</evidence>
<dbReference type="InterPro" id="IPR035906">
    <property type="entry name" value="MetI-like_sf"/>
</dbReference>
<feature type="transmembrane region" description="Helical" evidence="7">
    <location>
        <begin position="203"/>
        <end position="224"/>
    </location>
</feature>
<evidence type="ECO:0000256" key="1">
    <source>
        <dbReference type="ARBA" id="ARBA00004651"/>
    </source>
</evidence>
<dbReference type="Pfam" id="PF00528">
    <property type="entry name" value="BPD_transp_1"/>
    <property type="match status" value="1"/>
</dbReference>
<evidence type="ECO:0000256" key="4">
    <source>
        <dbReference type="ARBA" id="ARBA00022692"/>
    </source>
</evidence>
<reference evidence="9 10" key="1">
    <citation type="submission" date="2019-08" db="EMBL/GenBank/DDBJ databases">
        <title>In-depth cultivation of the pig gut microbiome towards novel bacterial diversity and tailored functional studies.</title>
        <authorList>
            <person name="Wylensek D."/>
            <person name="Hitch T.C.A."/>
            <person name="Clavel T."/>
        </authorList>
    </citation>
    <scope>NUCLEOTIDE SEQUENCE [LARGE SCALE GENOMIC DNA]</scope>
    <source>
        <strain evidence="9 10">Oil+RF-744-WCA-WT-11</strain>
    </source>
</reference>
<organism evidence="9 10">
    <name type="scientific">Porcincola intestinalis</name>
    <dbReference type="NCBI Taxonomy" id="2606632"/>
    <lineage>
        <taxon>Bacteria</taxon>
        <taxon>Bacillati</taxon>
        <taxon>Bacillota</taxon>
        <taxon>Clostridia</taxon>
        <taxon>Lachnospirales</taxon>
        <taxon>Lachnospiraceae</taxon>
        <taxon>Porcincola</taxon>
    </lineage>
</organism>
<name>A0A6L5XAW6_9FIRM</name>
<dbReference type="GO" id="GO:0055085">
    <property type="term" value="P:transmembrane transport"/>
    <property type="evidence" value="ECO:0007669"/>
    <property type="project" value="InterPro"/>
</dbReference>
<dbReference type="CDD" id="cd06261">
    <property type="entry name" value="TM_PBP2"/>
    <property type="match status" value="1"/>
</dbReference>
<keyword evidence="6 7" id="KW-0472">Membrane</keyword>
<sequence>MKRSSMKKKKGLENVLFTIPAVILVCMVMYIPFVMSGYYSLTRWNGIAKQPVFIGLENFKTILSGSDSFLSAMWFTIRYTFFFVIVSNVAALALAVALTKRFRLANLYRGLFFIPYIMSMNIVGFIWKFIFTSGFKKFFELTGWGFWNLSWLGNPSMAFWSVTIVGIWQSLGFYIVLYIAGLQAVPKDIIEAAYVDGASRRQTFFKVTVPLLGPSMTTCVFMSLTNGLKVFDIILALTKGGPGQSTYSATLSIYNEAFTRNNYGLGSAQAILYFVFVLVITQLTLKMMSRKEVAL</sequence>
<proteinExistence type="inferred from homology"/>
<keyword evidence="3" id="KW-1003">Cell membrane</keyword>
<dbReference type="GO" id="GO:0005886">
    <property type="term" value="C:plasma membrane"/>
    <property type="evidence" value="ECO:0007669"/>
    <property type="project" value="UniProtKB-SubCell"/>
</dbReference>
<evidence type="ECO:0000256" key="5">
    <source>
        <dbReference type="ARBA" id="ARBA00022989"/>
    </source>
</evidence>
<protein>
    <submittedName>
        <fullName evidence="9">Sugar ABC transporter permease</fullName>
    </submittedName>
</protein>
<evidence type="ECO:0000259" key="8">
    <source>
        <dbReference type="PROSITE" id="PS50928"/>
    </source>
</evidence>
<evidence type="ECO:0000256" key="2">
    <source>
        <dbReference type="ARBA" id="ARBA00022448"/>
    </source>
</evidence>
<feature type="domain" description="ABC transmembrane type-1" evidence="8">
    <location>
        <begin position="73"/>
        <end position="284"/>
    </location>
</feature>
<evidence type="ECO:0000313" key="10">
    <source>
        <dbReference type="Proteomes" id="UP000481852"/>
    </source>
</evidence>
<dbReference type="InterPro" id="IPR000515">
    <property type="entry name" value="MetI-like"/>
</dbReference>
<feature type="transmembrane region" description="Helical" evidence="7">
    <location>
        <begin position="263"/>
        <end position="285"/>
    </location>
</feature>
<dbReference type="EMBL" id="VULZ01000017">
    <property type="protein sequence ID" value="MSS15914.1"/>
    <property type="molecule type" value="Genomic_DNA"/>
</dbReference>
<dbReference type="AlphaFoldDB" id="A0A6L5XAW6"/>
<dbReference type="InterPro" id="IPR051393">
    <property type="entry name" value="ABC_transporter_permease"/>
</dbReference>
<comment type="similarity">
    <text evidence="7">Belongs to the binding-protein-dependent transport system permease family.</text>
</comment>
<keyword evidence="10" id="KW-1185">Reference proteome</keyword>
<dbReference type="PANTHER" id="PTHR30193:SF41">
    <property type="entry name" value="DIACETYLCHITOBIOSE UPTAKE SYSTEM PERMEASE PROTEIN NGCF"/>
    <property type="match status" value="1"/>
</dbReference>
<dbReference type="RefSeq" id="WP_154527246.1">
    <property type="nucleotide sequence ID" value="NZ_VULZ01000017.1"/>
</dbReference>
<keyword evidence="4 7" id="KW-0812">Transmembrane</keyword>
<comment type="subcellular location">
    <subcellularLocation>
        <location evidence="1 7">Cell membrane</location>
        <topology evidence="1 7">Multi-pass membrane protein</topology>
    </subcellularLocation>
</comment>
<evidence type="ECO:0000256" key="3">
    <source>
        <dbReference type="ARBA" id="ARBA00022475"/>
    </source>
</evidence>
<keyword evidence="5 7" id="KW-1133">Transmembrane helix</keyword>
<dbReference type="PROSITE" id="PS50928">
    <property type="entry name" value="ABC_TM1"/>
    <property type="match status" value="1"/>
</dbReference>
<evidence type="ECO:0000256" key="7">
    <source>
        <dbReference type="RuleBase" id="RU363032"/>
    </source>
</evidence>
<keyword evidence="2 7" id="KW-0813">Transport</keyword>
<dbReference type="PANTHER" id="PTHR30193">
    <property type="entry name" value="ABC TRANSPORTER PERMEASE PROTEIN"/>
    <property type="match status" value="1"/>
</dbReference>
<feature type="transmembrane region" description="Helical" evidence="7">
    <location>
        <begin position="110"/>
        <end position="130"/>
    </location>
</feature>
<gene>
    <name evidence="9" type="ORF">FYJ35_12890</name>
</gene>
<comment type="caution">
    <text evidence="9">The sequence shown here is derived from an EMBL/GenBank/DDBJ whole genome shotgun (WGS) entry which is preliminary data.</text>
</comment>
<dbReference type="Proteomes" id="UP000481852">
    <property type="component" value="Unassembled WGS sequence"/>
</dbReference>
<accession>A0A6L5XAW6</accession>
<dbReference type="Gene3D" id="1.10.3720.10">
    <property type="entry name" value="MetI-like"/>
    <property type="match status" value="1"/>
</dbReference>
<feature type="transmembrane region" description="Helical" evidence="7">
    <location>
        <begin position="157"/>
        <end position="182"/>
    </location>
</feature>
<dbReference type="SUPFAM" id="SSF161098">
    <property type="entry name" value="MetI-like"/>
    <property type="match status" value="1"/>
</dbReference>
<feature type="transmembrane region" description="Helical" evidence="7">
    <location>
        <begin position="77"/>
        <end position="98"/>
    </location>
</feature>